<dbReference type="InterPro" id="IPR000361">
    <property type="entry name" value="ATAP_core_dom"/>
</dbReference>
<dbReference type="STRING" id="1354.A6P53_00615"/>
<evidence type="ECO:0000313" key="3">
    <source>
        <dbReference type="EMBL" id="VTQ58452.1"/>
    </source>
</evidence>
<proteinExistence type="predicted"/>
<comment type="caution">
    <text evidence="3">The sequence shown here is derived from an EMBL/GenBank/DDBJ whole genome shotgun (WGS) entry which is preliminary data.</text>
</comment>
<dbReference type="InterPro" id="IPR035903">
    <property type="entry name" value="HesB-like_dom_sf"/>
</dbReference>
<evidence type="ECO:0000259" key="1">
    <source>
        <dbReference type="Pfam" id="PF01521"/>
    </source>
</evidence>
<dbReference type="SUPFAM" id="SSF89360">
    <property type="entry name" value="HesB-like domain"/>
    <property type="match status" value="1"/>
</dbReference>
<gene>
    <name evidence="2" type="ORF">EB03_01998</name>
    <name evidence="3" type="ORF">NCTC12204_00125</name>
</gene>
<dbReference type="RefSeq" id="WP_010736822.1">
    <property type="nucleotide sequence ID" value="NZ_AP027299.1"/>
</dbReference>
<protein>
    <recommendedName>
        <fullName evidence="1">Core domain-containing protein</fullName>
    </recommendedName>
</protein>
<dbReference type="Proteomes" id="UP000253498">
    <property type="component" value="Unassembled WGS sequence"/>
</dbReference>
<sequence>MELLLTDEAKEKLLAQQNEDEQLLLDIEDGDGPFADSRVTCQIDTSFRLILVKKETTKDLSLYSVKVETAVGPIYIKKSALMYLDDPTTIAVEPTYKSLQLKGPSGLLKGNLQIIHHE</sequence>
<organism evidence="3 5">
    <name type="scientific">Enterococcus hirae</name>
    <dbReference type="NCBI Taxonomy" id="1354"/>
    <lineage>
        <taxon>Bacteria</taxon>
        <taxon>Bacillati</taxon>
        <taxon>Bacillota</taxon>
        <taxon>Bacilli</taxon>
        <taxon>Lactobacillales</taxon>
        <taxon>Enterococcaceae</taxon>
        <taxon>Enterococcus</taxon>
    </lineage>
</organism>
<reference evidence="3 5" key="2">
    <citation type="submission" date="2019-05" db="EMBL/GenBank/DDBJ databases">
        <authorList>
            <consortium name="Pathogen Informatics"/>
        </authorList>
    </citation>
    <scope>NUCLEOTIDE SEQUENCE [LARGE SCALE GENOMIC DNA]</scope>
    <source>
        <strain evidence="3 5">NCTC12204</strain>
    </source>
</reference>
<dbReference type="Pfam" id="PF01521">
    <property type="entry name" value="Fe-S_biosyn"/>
    <property type="match status" value="1"/>
</dbReference>
<dbReference type="GeneID" id="56786148"/>
<evidence type="ECO:0000313" key="2">
    <source>
        <dbReference type="EMBL" id="RBT67234.1"/>
    </source>
</evidence>
<accession>A0A1V8XAW6</accession>
<reference evidence="2 4" key="1">
    <citation type="submission" date="2015-06" db="EMBL/GenBank/DDBJ databases">
        <title>The Genome Sequence of Enterococcus hirae 88EA1.</title>
        <authorList>
            <consortium name="The Broad Institute Genomics Platform"/>
            <consortium name="The Broad Institute Genome Sequencing Center for Infectious Disease"/>
            <person name="Earl A.M."/>
            <person name="Van Tyne D."/>
            <person name="Lebreton F."/>
            <person name="Saavedra J.T."/>
            <person name="Gilmore M.S."/>
            <person name="Manson McGuire A."/>
            <person name="Clock S."/>
            <person name="Crupain M."/>
            <person name="Rangan U."/>
            <person name="Young S."/>
            <person name="Abouelleil A."/>
            <person name="Cao P."/>
            <person name="Chapman S.B."/>
            <person name="Griggs A."/>
            <person name="Priest M."/>
            <person name="Shea T."/>
            <person name="Wortman J."/>
            <person name="Nusbaum C."/>
            <person name="Birren B."/>
        </authorList>
    </citation>
    <scope>NUCLEOTIDE SEQUENCE [LARGE SCALE GENOMIC DNA]</scope>
    <source>
        <strain evidence="2 4">88EA1</strain>
    </source>
</reference>
<evidence type="ECO:0000313" key="4">
    <source>
        <dbReference type="Proteomes" id="UP000253498"/>
    </source>
</evidence>
<dbReference type="Gene3D" id="2.60.300.12">
    <property type="entry name" value="HesB-like domain"/>
    <property type="match status" value="1"/>
</dbReference>
<feature type="domain" description="Core" evidence="1">
    <location>
        <begin position="1"/>
        <end position="115"/>
    </location>
</feature>
<dbReference type="Proteomes" id="UP000352698">
    <property type="component" value="Unassembled WGS sequence"/>
</dbReference>
<name>A0A1V8XAW6_ENTHR</name>
<dbReference type="EMBL" id="LESJ01000006">
    <property type="protein sequence ID" value="RBT67234.1"/>
    <property type="molecule type" value="Genomic_DNA"/>
</dbReference>
<evidence type="ECO:0000313" key="5">
    <source>
        <dbReference type="Proteomes" id="UP000352698"/>
    </source>
</evidence>
<dbReference type="AlphaFoldDB" id="A0A1V8XAW6"/>
<dbReference type="EMBL" id="CABEEP010000001">
    <property type="protein sequence ID" value="VTQ58452.1"/>
    <property type="molecule type" value="Genomic_DNA"/>
</dbReference>